<dbReference type="InterPro" id="IPR001810">
    <property type="entry name" value="F-box_dom"/>
</dbReference>
<feature type="region of interest" description="Disordered" evidence="1">
    <location>
        <begin position="241"/>
        <end position="268"/>
    </location>
</feature>
<keyword evidence="4" id="KW-1185">Reference proteome</keyword>
<name>A0A8T9BXG0_9HELO</name>
<sequence length="268" mass="29447">MASFLNLELKLQIISYLDPQSLSAVSVVDSGFAFLTGQYFKVMPTLGPAFPPAATQGAAPVSGLTIPVTAAALANPSDDLDSSDNDTLASSNTEMSQSPEEKDWVFEQTPELMRRLSLLPSHTVSTSLPALPTELQLQIFGYLDKIDACCFGLSSPRTYGIFRAIHGTKMPLNTRRTGPNLFERVWEVVGAKPCVHCGIYRCELHNHIKSWMPKELEYCNMKQNFGVPAPNGAKATCFRGKPSKPHRCGRHPLRTTSMHQDDTTMSTL</sequence>
<organism evidence="3 4">
    <name type="scientific">Lachnellula suecica</name>
    <dbReference type="NCBI Taxonomy" id="602035"/>
    <lineage>
        <taxon>Eukaryota</taxon>
        <taxon>Fungi</taxon>
        <taxon>Dikarya</taxon>
        <taxon>Ascomycota</taxon>
        <taxon>Pezizomycotina</taxon>
        <taxon>Leotiomycetes</taxon>
        <taxon>Helotiales</taxon>
        <taxon>Lachnaceae</taxon>
        <taxon>Lachnellula</taxon>
    </lineage>
</organism>
<evidence type="ECO:0000259" key="2">
    <source>
        <dbReference type="Pfam" id="PF00646"/>
    </source>
</evidence>
<dbReference type="AlphaFoldDB" id="A0A8T9BXG0"/>
<evidence type="ECO:0000313" key="3">
    <source>
        <dbReference type="EMBL" id="TVY68882.1"/>
    </source>
</evidence>
<dbReference type="Pfam" id="PF00646">
    <property type="entry name" value="F-box"/>
    <property type="match status" value="1"/>
</dbReference>
<feature type="compositionally biased region" description="Polar residues" evidence="1">
    <location>
        <begin position="254"/>
        <end position="268"/>
    </location>
</feature>
<accession>A0A8T9BXG0</accession>
<protein>
    <recommendedName>
        <fullName evidence="2">F-box domain-containing protein</fullName>
    </recommendedName>
</protein>
<dbReference type="OrthoDB" id="3445164at2759"/>
<feature type="compositionally biased region" description="Basic residues" evidence="1">
    <location>
        <begin position="241"/>
        <end position="253"/>
    </location>
</feature>
<feature type="region of interest" description="Disordered" evidence="1">
    <location>
        <begin position="75"/>
        <end position="102"/>
    </location>
</feature>
<dbReference type="EMBL" id="QGMK01001388">
    <property type="protein sequence ID" value="TVY68882.1"/>
    <property type="molecule type" value="Genomic_DNA"/>
</dbReference>
<evidence type="ECO:0000256" key="1">
    <source>
        <dbReference type="SAM" id="MobiDB-lite"/>
    </source>
</evidence>
<gene>
    <name evidence="3" type="ORF">LSUE1_G005535</name>
</gene>
<feature type="domain" description="F-box" evidence="2">
    <location>
        <begin position="130"/>
        <end position="162"/>
    </location>
</feature>
<proteinExistence type="predicted"/>
<comment type="caution">
    <text evidence="3">The sequence shown here is derived from an EMBL/GenBank/DDBJ whole genome shotgun (WGS) entry which is preliminary data.</text>
</comment>
<dbReference type="Proteomes" id="UP000469558">
    <property type="component" value="Unassembled WGS sequence"/>
</dbReference>
<evidence type="ECO:0000313" key="4">
    <source>
        <dbReference type="Proteomes" id="UP000469558"/>
    </source>
</evidence>
<reference evidence="3 4" key="1">
    <citation type="submission" date="2018-05" db="EMBL/GenBank/DDBJ databases">
        <title>Genome sequencing and assembly of the regulated plant pathogen Lachnellula willkommii and related sister species for the development of diagnostic species identification markers.</title>
        <authorList>
            <person name="Giroux E."/>
            <person name="Bilodeau G."/>
        </authorList>
    </citation>
    <scope>NUCLEOTIDE SEQUENCE [LARGE SCALE GENOMIC DNA]</scope>
    <source>
        <strain evidence="3 4">CBS 268.59</strain>
    </source>
</reference>